<sequence>MYGCQQVQTTAQANGCCTQVNTGNCCGCSQMMANTVNNGISPMNNGLTPIVMPGQVRTFETFSFVEQPVIFPVECRQVNRVIGVPRFYTAYTQTCCNG</sequence>
<reference evidence="1" key="1">
    <citation type="submission" date="2020-10" db="EMBL/GenBank/DDBJ databases">
        <authorList>
            <person name="Gilroy R."/>
        </authorList>
    </citation>
    <scope>NUCLEOTIDE SEQUENCE</scope>
    <source>
        <strain evidence="1">CHK195-11698</strain>
    </source>
</reference>
<comment type="caution">
    <text evidence="1">The sequence shown here is derived from an EMBL/GenBank/DDBJ whole genome shotgun (WGS) entry which is preliminary data.</text>
</comment>
<evidence type="ECO:0000313" key="1">
    <source>
        <dbReference type="EMBL" id="HIU13572.1"/>
    </source>
</evidence>
<evidence type="ECO:0000313" key="2">
    <source>
        <dbReference type="Proteomes" id="UP000824175"/>
    </source>
</evidence>
<dbReference type="EMBL" id="DVMJ01000051">
    <property type="protein sequence ID" value="HIU13572.1"/>
    <property type="molecule type" value="Genomic_DNA"/>
</dbReference>
<dbReference type="AlphaFoldDB" id="A0A9D1L147"/>
<accession>A0A9D1L147</accession>
<name>A0A9D1L147_9FIRM</name>
<proteinExistence type="predicted"/>
<protein>
    <submittedName>
        <fullName evidence="1">Uncharacterized protein</fullName>
    </submittedName>
</protein>
<organism evidence="1 2">
    <name type="scientific">Candidatus Fimiplasma intestinipullorum</name>
    <dbReference type="NCBI Taxonomy" id="2840825"/>
    <lineage>
        <taxon>Bacteria</taxon>
        <taxon>Bacillati</taxon>
        <taxon>Bacillota</taxon>
        <taxon>Clostridia</taxon>
        <taxon>Eubacteriales</taxon>
        <taxon>Candidatus Fimiplasma</taxon>
    </lineage>
</organism>
<reference evidence="1" key="2">
    <citation type="journal article" date="2021" name="PeerJ">
        <title>Extensive microbial diversity within the chicken gut microbiome revealed by metagenomics and culture.</title>
        <authorList>
            <person name="Gilroy R."/>
            <person name="Ravi A."/>
            <person name="Getino M."/>
            <person name="Pursley I."/>
            <person name="Horton D.L."/>
            <person name="Alikhan N.F."/>
            <person name="Baker D."/>
            <person name="Gharbi K."/>
            <person name="Hall N."/>
            <person name="Watson M."/>
            <person name="Adriaenssens E.M."/>
            <person name="Foster-Nyarko E."/>
            <person name="Jarju S."/>
            <person name="Secka A."/>
            <person name="Antonio M."/>
            <person name="Oren A."/>
            <person name="Chaudhuri R.R."/>
            <person name="La Ragione R."/>
            <person name="Hildebrand F."/>
            <person name="Pallen M.J."/>
        </authorList>
    </citation>
    <scope>NUCLEOTIDE SEQUENCE</scope>
    <source>
        <strain evidence="1">CHK195-11698</strain>
    </source>
</reference>
<gene>
    <name evidence="1" type="ORF">IAD15_05830</name>
</gene>
<dbReference type="Proteomes" id="UP000824175">
    <property type="component" value="Unassembled WGS sequence"/>
</dbReference>